<reference evidence="12" key="1">
    <citation type="submission" date="2022-11" db="EMBL/GenBank/DDBJ databases">
        <title>Centuries of genome instability and evolution in soft-shell clam transmissible cancer (bioRxiv).</title>
        <authorList>
            <person name="Hart S.F.M."/>
            <person name="Yonemitsu M.A."/>
            <person name="Giersch R.M."/>
            <person name="Beal B.F."/>
            <person name="Arriagada G."/>
            <person name="Davis B.W."/>
            <person name="Ostrander E.A."/>
            <person name="Goff S.P."/>
            <person name="Metzger M.J."/>
        </authorList>
    </citation>
    <scope>NUCLEOTIDE SEQUENCE</scope>
    <source>
        <strain evidence="12">MELC-2E11</strain>
        <tissue evidence="12">Siphon/mantle</tissue>
    </source>
</reference>
<feature type="signal peptide" evidence="10">
    <location>
        <begin position="1"/>
        <end position="24"/>
    </location>
</feature>
<keyword evidence="7" id="KW-0325">Glycoprotein</keyword>
<dbReference type="SUPFAM" id="SSF49313">
    <property type="entry name" value="Cadherin-like"/>
    <property type="match status" value="7"/>
</dbReference>
<dbReference type="PRINTS" id="PR00205">
    <property type="entry name" value="CADHERIN"/>
</dbReference>
<feature type="transmembrane region" description="Helical" evidence="9">
    <location>
        <begin position="799"/>
        <end position="822"/>
    </location>
</feature>
<evidence type="ECO:0000256" key="8">
    <source>
        <dbReference type="PROSITE-ProRule" id="PRU00043"/>
    </source>
</evidence>
<organism evidence="12 13">
    <name type="scientific">Mya arenaria</name>
    <name type="common">Soft-shell clam</name>
    <dbReference type="NCBI Taxonomy" id="6604"/>
    <lineage>
        <taxon>Eukaryota</taxon>
        <taxon>Metazoa</taxon>
        <taxon>Spiralia</taxon>
        <taxon>Lophotrochozoa</taxon>
        <taxon>Mollusca</taxon>
        <taxon>Bivalvia</taxon>
        <taxon>Autobranchia</taxon>
        <taxon>Heteroconchia</taxon>
        <taxon>Euheterodonta</taxon>
        <taxon>Imparidentia</taxon>
        <taxon>Neoheterodontei</taxon>
        <taxon>Myida</taxon>
        <taxon>Myoidea</taxon>
        <taxon>Myidae</taxon>
        <taxon>Mya</taxon>
    </lineage>
</organism>
<dbReference type="Proteomes" id="UP001164746">
    <property type="component" value="Chromosome 3"/>
</dbReference>
<keyword evidence="2 9" id="KW-0812">Transmembrane</keyword>
<feature type="domain" description="Cadherin" evidence="11">
    <location>
        <begin position="25"/>
        <end position="144"/>
    </location>
</feature>
<accession>A0ABY7DS74</accession>
<name>A0ABY7DS74_MYAAR</name>
<evidence type="ECO:0000256" key="5">
    <source>
        <dbReference type="ARBA" id="ARBA00022989"/>
    </source>
</evidence>
<comment type="subcellular location">
    <subcellularLocation>
        <location evidence="1">Membrane</location>
        <topology evidence="1">Single-pass membrane protein</topology>
    </subcellularLocation>
</comment>
<dbReference type="InterPro" id="IPR015919">
    <property type="entry name" value="Cadherin-like_sf"/>
</dbReference>
<proteinExistence type="predicted"/>
<evidence type="ECO:0000313" key="13">
    <source>
        <dbReference type="Proteomes" id="UP001164746"/>
    </source>
</evidence>
<keyword evidence="5 9" id="KW-1133">Transmembrane helix</keyword>
<evidence type="ECO:0000256" key="7">
    <source>
        <dbReference type="ARBA" id="ARBA00023180"/>
    </source>
</evidence>
<dbReference type="PROSITE" id="PS50268">
    <property type="entry name" value="CADHERIN_2"/>
    <property type="match status" value="7"/>
</dbReference>
<evidence type="ECO:0000313" key="12">
    <source>
        <dbReference type="EMBL" id="WAQ99456.1"/>
    </source>
</evidence>
<protein>
    <submittedName>
        <fullName evidence="12">PC11Y-like protein</fullName>
    </submittedName>
</protein>
<dbReference type="EMBL" id="CP111014">
    <property type="protein sequence ID" value="WAQ99456.1"/>
    <property type="molecule type" value="Genomic_DNA"/>
</dbReference>
<dbReference type="PANTHER" id="PTHR24028:SF146">
    <property type="entry name" value="CADHERIN 96CB, ISOFORM D-RELATED"/>
    <property type="match status" value="1"/>
</dbReference>
<keyword evidence="3" id="KW-0677">Repeat</keyword>
<dbReference type="Pfam" id="PF00028">
    <property type="entry name" value="Cadherin"/>
    <property type="match status" value="6"/>
</dbReference>
<dbReference type="InterPro" id="IPR050174">
    <property type="entry name" value="Protocadherin/Cadherin-CA"/>
</dbReference>
<feature type="domain" description="Cadherin" evidence="11">
    <location>
        <begin position="255"/>
        <end position="362"/>
    </location>
</feature>
<evidence type="ECO:0000256" key="1">
    <source>
        <dbReference type="ARBA" id="ARBA00004167"/>
    </source>
</evidence>
<dbReference type="CDD" id="cd11304">
    <property type="entry name" value="Cadherin_repeat"/>
    <property type="match status" value="7"/>
</dbReference>
<feature type="domain" description="Cadherin" evidence="11">
    <location>
        <begin position="145"/>
        <end position="254"/>
    </location>
</feature>
<evidence type="ECO:0000256" key="2">
    <source>
        <dbReference type="ARBA" id="ARBA00022692"/>
    </source>
</evidence>
<sequence length="924" mass="103663">MEGTVLRCELCLALIAVMFAVTYGQNYHVSFSIPENRPLDTYIGNVSSNAQFVDQIPPEELGHIRYAFLKQTHIQSLISLDETSGILYTLVVIDRESPDVCLSQPLCSLEFSVAVRSVRPQSSFFALIDVTVNIQDINDNRPRFPHDMLNLEVSESATVGTSFHIERAIDNDSGNFSVQSYEIGQQDGDFGLDVVKKLDGSFTVKLVLQSPLDREIKDRYSVLIVAWDGGDPRKFGTLTVNISVTDVNDNSPVFVDSSYNVTLRENRTVGAPFLQISAVDRDIGENGRITYQFSQNQFDNRVNEFFTVSQDTGQLELKKKLVYDNHDYTIIAEAVDHGDQPHVTQVRITVQIVDVGNNPPILEVNLLGQENSKIVNISESSSPGTFVAHINVIDSDTGDNGRVECAISDRKFDLQKMGAKGYKVIVREELDREKQDLHQILVSCHDFGTPPLTASSSFLVSVTDINDCAPIFTQPVFTGTIPENHHEFRTFVQIIAFDEDLGDNGKVKYYIDQESTSKKFWINETDGSLRADQVFDREKDQMIIFKVIAKDQGNRSLASTAMVKVTIGDKNDNAPVIQEPLTFSIMENKNSDSFVGTLRATDADIGENERTMFLIHPDFEYTVPFVVFPDGNIKTNRQLDREVQSKYEFKVVVVDQGTPRMKSNAVVTVYVNDTNDNPPTMKFPREKNNTAVVFSDVNPGHKVAQVEAEDPDEDFNTIVSYDITAGNSEDLFIIDNKFGGIYLTRKVSITHNKTINLKIAVKDGGHPQHTTESDLNIILVRAVNSSSGMQEGESNGNTLIVVIVVVLTAVLSVVMIIVICFLRRFDHRSKTRRNLDIVAPDEKYPKCYMEDSTRYLDPNNTSHDHLTSTYDPMSPISPQRKKEVSFDIEDQMDHCDLRDHHNTTMSTFSVPESEKVRLTFFGIV</sequence>
<feature type="domain" description="Cadherin" evidence="11">
    <location>
        <begin position="685"/>
        <end position="789"/>
    </location>
</feature>
<dbReference type="InterPro" id="IPR020894">
    <property type="entry name" value="Cadherin_CS"/>
</dbReference>
<dbReference type="Gene3D" id="2.60.40.60">
    <property type="entry name" value="Cadherins"/>
    <property type="match status" value="7"/>
</dbReference>
<evidence type="ECO:0000256" key="9">
    <source>
        <dbReference type="SAM" id="Phobius"/>
    </source>
</evidence>
<dbReference type="PROSITE" id="PS00232">
    <property type="entry name" value="CADHERIN_1"/>
    <property type="match status" value="3"/>
</dbReference>
<dbReference type="SMART" id="SM00112">
    <property type="entry name" value="CA"/>
    <property type="match status" value="7"/>
</dbReference>
<evidence type="ECO:0000256" key="6">
    <source>
        <dbReference type="ARBA" id="ARBA00023136"/>
    </source>
</evidence>
<dbReference type="InterPro" id="IPR002126">
    <property type="entry name" value="Cadherin-like_dom"/>
</dbReference>
<feature type="chain" id="PRO_5045150809" evidence="10">
    <location>
        <begin position="25"/>
        <end position="924"/>
    </location>
</feature>
<feature type="domain" description="Cadherin" evidence="11">
    <location>
        <begin position="577"/>
        <end position="681"/>
    </location>
</feature>
<keyword evidence="6 9" id="KW-0472">Membrane</keyword>
<evidence type="ECO:0000256" key="10">
    <source>
        <dbReference type="SAM" id="SignalP"/>
    </source>
</evidence>
<feature type="domain" description="Cadherin" evidence="11">
    <location>
        <begin position="473"/>
        <end position="577"/>
    </location>
</feature>
<evidence type="ECO:0000256" key="4">
    <source>
        <dbReference type="ARBA" id="ARBA00022837"/>
    </source>
</evidence>
<evidence type="ECO:0000259" key="11">
    <source>
        <dbReference type="PROSITE" id="PS50268"/>
    </source>
</evidence>
<feature type="domain" description="Cadherin" evidence="11">
    <location>
        <begin position="369"/>
        <end position="472"/>
    </location>
</feature>
<keyword evidence="4 8" id="KW-0106">Calcium</keyword>
<keyword evidence="10" id="KW-0732">Signal</keyword>
<evidence type="ECO:0000256" key="3">
    <source>
        <dbReference type="ARBA" id="ARBA00022737"/>
    </source>
</evidence>
<gene>
    <name evidence="12" type="ORF">MAR_023829</name>
</gene>
<keyword evidence="13" id="KW-1185">Reference proteome</keyword>
<dbReference type="PANTHER" id="PTHR24028">
    <property type="entry name" value="CADHERIN-87A"/>
    <property type="match status" value="1"/>
</dbReference>